<evidence type="ECO:0000256" key="4">
    <source>
        <dbReference type="ARBA" id="ARBA00022705"/>
    </source>
</evidence>
<evidence type="ECO:0000256" key="7">
    <source>
        <dbReference type="SAM" id="MobiDB-lite"/>
    </source>
</evidence>
<dbReference type="GO" id="GO:0017116">
    <property type="term" value="F:single-stranded DNA helicase activity"/>
    <property type="evidence" value="ECO:0007669"/>
    <property type="project" value="TreeGrafter"/>
</dbReference>
<dbReference type="InterPro" id="IPR003593">
    <property type="entry name" value="AAA+_ATPase"/>
</dbReference>
<dbReference type="InterPro" id="IPR008921">
    <property type="entry name" value="DNA_pol3_clamp-load_cplx_C"/>
</dbReference>
<dbReference type="Pfam" id="PF12002">
    <property type="entry name" value="MgsA_C"/>
    <property type="match status" value="1"/>
</dbReference>
<keyword evidence="4" id="KW-0235">DNA replication</keyword>
<dbReference type="Proteomes" id="UP000541136">
    <property type="component" value="Unassembled WGS sequence"/>
</dbReference>
<evidence type="ECO:0000313" key="10">
    <source>
        <dbReference type="Proteomes" id="UP000541136"/>
    </source>
</evidence>
<dbReference type="Gene3D" id="1.20.272.10">
    <property type="match status" value="1"/>
</dbReference>
<proteinExistence type="inferred from homology"/>
<dbReference type="InterPro" id="IPR003959">
    <property type="entry name" value="ATPase_AAA_core"/>
</dbReference>
<protein>
    <recommendedName>
        <fullName evidence="3">Replication-associated recombination protein A</fullName>
    </recommendedName>
</protein>
<dbReference type="PANTHER" id="PTHR13779:SF7">
    <property type="entry name" value="ATPASE WRNIP1"/>
    <property type="match status" value="1"/>
</dbReference>
<evidence type="ECO:0000256" key="5">
    <source>
        <dbReference type="ARBA" id="ARBA00022741"/>
    </source>
</evidence>
<dbReference type="FunFam" id="3.40.50.300:FF:000137">
    <property type="entry name" value="Replication-associated recombination protein A"/>
    <property type="match status" value="1"/>
</dbReference>
<evidence type="ECO:0000259" key="8">
    <source>
        <dbReference type="SMART" id="SM00382"/>
    </source>
</evidence>
<feature type="compositionally biased region" description="Low complexity" evidence="7">
    <location>
        <begin position="1"/>
        <end position="11"/>
    </location>
</feature>
<evidence type="ECO:0000256" key="1">
    <source>
        <dbReference type="ARBA" id="ARBA00002393"/>
    </source>
</evidence>
<dbReference type="InterPro" id="IPR051314">
    <property type="entry name" value="AAA_ATPase_RarA/MGS1/WRNIP1"/>
</dbReference>
<feature type="domain" description="AAA+ ATPase" evidence="8">
    <location>
        <begin position="75"/>
        <end position="191"/>
    </location>
</feature>
<dbReference type="GO" id="GO:0006261">
    <property type="term" value="P:DNA-templated DNA replication"/>
    <property type="evidence" value="ECO:0007669"/>
    <property type="project" value="TreeGrafter"/>
</dbReference>
<dbReference type="Pfam" id="PF16193">
    <property type="entry name" value="AAA_assoc_2"/>
    <property type="match status" value="1"/>
</dbReference>
<dbReference type="InterPro" id="IPR032423">
    <property type="entry name" value="AAA_assoc_2"/>
</dbReference>
<accession>A0A7W9TLG5</accession>
<dbReference type="GO" id="GO:0000731">
    <property type="term" value="P:DNA synthesis involved in DNA repair"/>
    <property type="evidence" value="ECO:0007669"/>
    <property type="project" value="TreeGrafter"/>
</dbReference>
<organism evidence="9 10">
    <name type="scientific">Castellaniella defragrans</name>
    <name type="common">Alcaligenes defragrans</name>
    <dbReference type="NCBI Taxonomy" id="75697"/>
    <lineage>
        <taxon>Bacteria</taxon>
        <taxon>Pseudomonadati</taxon>
        <taxon>Pseudomonadota</taxon>
        <taxon>Betaproteobacteria</taxon>
        <taxon>Burkholderiales</taxon>
        <taxon>Alcaligenaceae</taxon>
        <taxon>Castellaniella</taxon>
    </lineage>
</organism>
<sequence>MANQGDLLGDDPGFGGAAPPAKPGAKGRRGSPAEDRAAGAPLAESLRPRTLDEVVGQTHLLGPGRPLRLAFESGTPHSMILWGPPGVGKTTLARLMADAFDCEFIALSAVFSGVKDIRAAIDLARQHRAAGRRTILFVDEIHRFNKSQQDALLPYAESGLVTFIGATTENPSFEVNSALLSRAQVYVLEPLSDDELRQLLERARSAGGLAHLEFDETAVATLVGYADGDARRFLNLLEQCATAAGAAGATRIDADFIRTALTLNGRRFDKGGDNFYDQISALHKSVRGSHPDAALYWLTRMLDGGADPRYLARRIVRMAWEDIGLADPRAIQIANDAAATYERLGSPEGELALGQAVIYLAVAAKSNAGYMAYNQARAFVKQDRSREVPVHLRNAPTKLMKELGYGHAYRYAHDEPDAYAAGETYLPEGMPEPGWYRPAPRGLELKIGEKLAQLRAWDEQARTRTPGGKP</sequence>
<comment type="function">
    <text evidence="1">DNA-dependent ATPase that plays important roles in cellular responses to stalled DNA replication processes.</text>
</comment>
<gene>
    <name evidence="9" type="ORF">HNR28_000914</name>
</gene>
<dbReference type="CDD" id="cd00009">
    <property type="entry name" value="AAA"/>
    <property type="match status" value="1"/>
</dbReference>
<dbReference type="GO" id="GO:0005524">
    <property type="term" value="F:ATP binding"/>
    <property type="evidence" value="ECO:0007669"/>
    <property type="project" value="UniProtKB-KW"/>
</dbReference>
<evidence type="ECO:0000313" key="9">
    <source>
        <dbReference type="EMBL" id="MBB6082885.1"/>
    </source>
</evidence>
<dbReference type="SUPFAM" id="SSF52540">
    <property type="entry name" value="P-loop containing nucleoside triphosphate hydrolases"/>
    <property type="match status" value="1"/>
</dbReference>
<dbReference type="Gene3D" id="1.10.8.60">
    <property type="match status" value="1"/>
</dbReference>
<dbReference type="GO" id="GO:0016887">
    <property type="term" value="F:ATP hydrolysis activity"/>
    <property type="evidence" value="ECO:0007669"/>
    <property type="project" value="InterPro"/>
</dbReference>
<comment type="caution">
    <text evidence="9">The sequence shown here is derived from an EMBL/GenBank/DDBJ whole genome shotgun (WGS) entry which is preliminary data.</text>
</comment>
<dbReference type="InterPro" id="IPR021886">
    <property type="entry name" value="MgsA_C"/>
</dbReference>
<evidence type="ECO:0000256" key="6">
    <source>
        <dbReference type="ARBA" id="ARBA00022840"/>
    </source>
</evidence>
<dbReference type="Pfam" id="PF00004">
    <property type="entry name" value="AAA"/>
    <property type="match status" value="1"/>
</dbReference>
<dbReference type="RefSeq" id="WP_151024372.1">
    <property type="nucleotide sequence ID" value="NZ_JACHIB010000004.1"/>
</dbReference>
<keyword evidence="6" id="KW-0067">ATP-binding</keyword>
<dbReference type="Gene3D" id="3.40.50.300">
    <property type="entry name" value="P-loop containing nucleotide triphosphate hydrolases"/>
    <property type="match status" value="1"/>
</dbReference>
<dbReference type="Gene3D" id="1.10.3710.10">
    <property type="entry name" value="DNA polymerase III clamp loader subunits, C-terminal domain"/>
    <property type="match status" value="1"/>
</dbReference>
<feature type="region of interest" description="Disordered" evidence="7">
    <location>
        <begin position="1"/>
        <end position="48"/>
    </location>
</feature>
<dbReference type="CDD" id="cd18139">
    <property type="entry name" value="HLD_clamp_RarA"/>
    <property type="match status" value="1"/>
</dbReference>
<reference evidence="9 10" key="1">
    <citation type="submission" date="2020-08" db="EMBL/GenBank/DDBJ databases">
        <title>Genomic Encyclopedia of Type Strains, Phase IV (KMG-IV): sequencing the most valuable type-strain genomes for metagenomic binning, comparative biology and taxonomic classification.</title>
        <authorList>
            <person name="Goeker M."/>
        </authorList>
    </citation>
    <scope>NUCLEOTIDE SEQUENCE [LARGE SCALE GENOMIC DNA]</scope>
    <source>
        <strain evidence="9 10">DSM 12141</strain>
    </source>
</reference>
<dbReference type="EMBL" id="JACHIB010000004">
    <property type="protein sequence ID" value="MBB6082885.1"/>
    <property type="molecule type" value="Genomic_DNA"/>
</dbReference>
<dbReference type="SUPFAM" id="SSF48019">
    <property type="entry name" value="post-AAA+ oligomerization domain-like"/>
    <property type="match status" value="1"/>
</dbReference>
<dbReference type="PANTHER" id="PTHR13779">
    <property type="entry name" value="WERNER HELICASE-INTERACTING PROTEIN 1 FAMILY MEMBER"/>
    <property type="match status" value="1"/>
</dbReference>
<dbReference type="FunFam" id="1.20.272.10:FF:000001">
    <property type="entry name" value="Putative AAA family ATPase"/>
    <property type="match status" value="1"/>
</dbReference>
<comment type="similarity">
    <text evidence="2">Belongs to the AAA ATPase family. RarA/MGS1/WRNIP1 subfamily.</text>
</comment>
<name>A0A7W9TLG5_CASDE</name>
<evidence type="ECO:0000256" key="2">
    <source>
        <dbReference type="ARBA" id="ARBA00008959"/>
    </source>
</evidence>
<dbReference type="GO" id="GO:0003677">
    <property type="term" value="F:DNA binding"/>
    <property type="evidence" value="ECO:0007669"/>
    <property type="project" value="InterPro"/>
</dbReference>
<evidence type="ECO:0000256" key="3">
    <source>
        <dbReference type="ARBA" id="ARBA00020776"/>
    </source>
</evidence>
<dbReference type="InterPro" id="IPR027417">
    <property type="entry name" value="P-loop_NTPase"/>
</dbReference>
<dbReference type="SMART" id="SM00382">
    <property type="entry name" value="AAA"/>
    <property type="match status" value="1"/>
</dbReference>
<keyword evidence="5" id="KW-0547">Nucleotide-binding</keyword>
<dbReference type="AlphaFoldDB" id="A0A7W9TLG5"/>
<dbReference type="GO" id="GO:0008047">
    <property type="term" value="F:enzyme activator activity"/>
    <property type="evidence" value="ECO:0007669"/>
    <property type="project" value="TreeGrafter"/>
</dbReference>